<evidence type="ECO:0000256" key="1">
    <source>
        <dbReference type="ARBA" id="ARBA00004651"/>
    </source>
</evidence>
<feature type="transmembrane region" description="Helical" evidence="8">
    <location>
        <begin position="309"/>
        <end position="325"/>
    </location>
</feature>
<evidence type="ECO:0000256" key="6">
    <source>
        <dbReference type="ARBA" id="ARBA00023136"/>
    </source>
</evidence>
<keyword evidence="4 8" id="KW-0812">Transmembrane</keyword>
<feature type="transmembrane region" description="Helical" evidence="8">
    <location>
        <begin position="337"/>
        <end position="356"/>
    </location>
</feature>
<feature type="transmembrane region" description="Helical" evidence="8">
    <location>
        <begin position="195"/>
        <end position="216"/>
    </location>
</feature>
<sequence length="412" mass="45310">MKKLYGTPTLVILLSALVAVVFYRFTIYSGNYNAMAWIVPFDLSIYRLAGQDVAHGGLLYDGPYIDNFPFTYPPFAAVIFEQMASWSDNLIISVWQGGIFVCLLIIILMIFRERGLRLSPLAILVAILLTAATPANEPIHGTLFYGQINVLLMLLVALDILPHKWRLPGIGIGLAAGLKLTPAYMGLVLLFQRRWWAAGISVLTFIVTVVLGFLFIPDAKVFWTDAMFNSSRVGDHDNTGAKSLRSLMYRVWGIDGGWKWLLAVLVVFILTCLALRTAYKLRNNSAALTVAGLSSCLVSPFAWYHHFVWTIPLGIVVFIAVNQAVGDRLHSVWGAQLAGLLSFAALILIQLPFVSAPVWEQLSSRGLDSTTFLHPWLSTIFTATCLVAIAVYAAWGFIPRKAAAKSSVPAAS</sequence>
<comment type="similarity">
    <text evidence="7">Belongs to the glycosyltransferase 87 family.</text>
</comment>
<feature type="transmembrane region" description="Helical" evidence="8">
    <location>
        <begin position="258"/>
        <end position="279"/>
    </location>
</feature>
<keyword evidence="10" id="KW-0328">Glycosyltransferase</keyword>
<evidence type="ECO:0000256" key="2">
    <source>
        <dbReference type="ARBA" id="ARBA00022475"/>
    </source>
</evidence>
<evidence type="ECO:0000256" key="5">
    <source>
        <dbReference type="ARBA" id="ARBA00022989"/>
    </source>
</evidence>
<dbReference type="EMBL" id="CP009246">
    <property type="protein sequence ID" value="APT87670.1"/>
    <property type="molecule type" value="Genomic_DNA"/>
</dbReference>
<keyword evidence="11" id="KW-1185">Reference proteome</keyword>
<evidence type="ECO:0000313" key="11">
    <source>
        <dbReference type="Proteomes" id="UP000185479"/>
    </source>
</evidence>
<dbReference type="Pfam" id="PF09594">
    <property type="entry name" value="GT87"/>
    <property type="match status" value="1"/>
</dbReference>
<evidence type="ECO:0000313" key="9">
    <source>
        <dbReference type="EMBL" id="APT87670.1"/>
    </source>
</evidence>
<dbReference type="KEGG" id="cfc:CFLV_11245"/>
<evidence type="ECO:0000256" key="4">
    <source>
        <dbReference type="ARBA" id="ARBA00022692"/>
    </source>
</evidence>
<keyword evidence="3" id="KW-0808">Transferase</keyword>
<dbReference type="GO" id="GO:0016758">
    <property type="term" value="F:hexosyltransferase activity"/>
    <property type="evidence" value="ECO:0007669"/>
    <property type="project" value="InterPro"/>
</dbReference>
<keyword evidence="5 8" id="KW-1133">Transmembrane helix</keyword>
<evidence type="ECO:0000313" key="10">
    <source>
        <dbReference type="EMBL" id="GEB96941.1"/>
    </source>
</evidence>
<feature type="transmembrane region" description="Helical" evidence="8">
    <location>
        <begin position="118"/>
        <end position="136"/>
    </location>
</feature>
<comment type="subcellular location">
    <subcellularLocation>
        <location evidence="1">Cell membrane</location>
        <topology evidence="1">Multi-pass membrane protein</topology>
    </subcellularLocation>
</comment>
<reference evidence="9 11" key="1">
    <citation type="submission" date="2014-08" db="EMBL/GenBank/DDBJ databases">
        <title>Complete genome sequence of Corynebacterium flavescens OJ8(T)(=DSM 20296(T)), isolated from cheese.</title>
        <authorList>
            <person name="Ruckert C."/>
            <person name="Albersmeier A."/>
            <person name="Winkler A."/>
            <person name="Kalinowski J."/>
        </authorList>
    </citation>
    <scope>NUCLEOTIDE SEQUENCE [LARGE SCALE GENOMIC DNA]</scope>
    <source>
        <strain evidence="9 11">OJ8</strain>
    </source>
</reference>
<proteinExistence type="inferred from homology"/>
<reference evidence="10 12" key="2">
    <citation type="submission" date="2019-06" db="EMBL/GenBank/DDBJ databases">
        <title>Whole genome shotgun sequence of Corynebacterium flavescens NBRC 14136.</title>
        <authorList>
            <person name="Hosoyama A."/>
            <person name="Uohara A."/>
            <person name="Ohji S."/>
            <person name="Ichikawa N."/>
        </authorList>
    </citation>
    <scope>NUCLEOTIDE SEQUENCE [LARGE SCALE GENOMIC DNA]</scope>
    <source>
        <strain evidence="10 12">NBRC 14136</strain>
    </source>
</reference>
<dbReference type="OrthoDB" id="9774600at2"/>
<dbReference type="GeneID" id="82881253"/>
<dbReference type="GO" id="GO:0005886">
    <property type="term" value="C:plasma membrane"/>
    <property type="evidence" value="ECO:0007669"/>
    <property type="project" value="UniProtKB-SubCell"/>
</dbReference>
<feature type="transmembrane region" description="Helical" evidence="8">
    <location>
        <begin position="376"/>
        <end position="398"/>
    </location>
</feature>
<evidence type="ECO:0000256" key="7">
    <source>
        <dbReference type="ARBA" id="ARBA00024033"/>
    </source>
</evidence>
<evidence type="ECO:0000313" key="12">
    <source>
        <dbReference type="Proteomes" id="UP000315353"/>
    </source>
</evidence>
<keyword evidence="2" id="KW-1003">Cell membrane</keyword>
<feature type="transmembrane region" description="Helical" evidence="8">
    <location>
        <begin position="142"/>
        <end position="161"/>
    </location>
</feature>
<dbReference type="Proteomes" id="UP000185479">
    <property type="component" value="Chromosome"/>
</dbReference>
<feature type="transmembrane region" description="Helical" evidence="8">
    <location>
        <begin position="90"/>
        <end position="111"/>
    </location>
</feature>
<gene>
    <name evidence="10" type="primary">pimE</name>
    <name evidence="10" type="ORF">CFL01nite_04360</name>
    <name evidence="9" type="ORF">CFLV_11245</name>
</gene>
<feature type="transmembrane region" description="Helical" evidence="8">
    <location>
        <begin position="7"/>
        <end position="25"/>
    </location>
</feature>
<keyword evidence="6 8" id="KW-0472">Membrane</keyword>
<accession>A0A1L7CPA2</accession>
<name>A0A1L7CPA2_CORFL</name>
<evidence type="ECO:0000256" key="8">
    <source>
        <dbReference type="SAM" id="Phobius"/>
    </source>
</evidence>
<dbReference type="AlphaFoldDB" id="A0A1L7CPA2"/>
<evidence type="ECO:0000256" key="3">
    <source>
        <dbReference type="ARBA" id="ARBA00022679"/>
    </source>
</evidence>
<dbReference type="RefSeq" id="WP_075730595.1">
    <property type="nucleotide sequence ID" value="NZ_BJNB01000004.1"/>
</dbReference>
<organism evidence="9 11">
    <name type="scientific">Corynebacterium flavescens</name>
    <dbReference type="NCBI Taxonomy" id="28028"/>
    <lineage>
        <taxon>Bacteria</taxon>
        <taxon>Bacillati</taxon>
        <taxon>Actinomycetota</taxon>
        <taxon>Actinomycetes</taxon>
        <taxon>Mycobacteriales</taxon>
        <taxon>Corynebacteriaceae</taxon>
        <taxon>Corynebacterium</taxon>
    </lineage>
</organism>
<dbReference type="EMBL" id="BJNB01000004">
    <property type="protein sequence ID" value="GEB96941.1"/>
    <property type="molecule type" value="Genomic_DNA"/>
</dbReference>
<dbReference type="Proteomes" id="UP000315353">
    <property type="component" value="Unassembled WGS sequence"/>
</dbReference>
<dbReference type="InterPro" id="IPR018584">
    <property type="entry name" value="GT87"/>
</dbReference>
<dbReference type="STRING" id="28028.CFLV_11245"/>
<protein>
    <submittedName>
        <fullName evidence="9">Membrane protein</fullName>
    </submittedName>
    <submittedName>
        <fullName evidence="10">Polyprenol-phosphate-mannose-dependent alpha-(1-2)-phosphatidylinositol pentamannoside mannosyltransferase</fullName>
    </submittedName>
</protein>